<keyword evidence="5" id="KW-1185">Reference proteome</keyword>
<dbReference type="OrthoDB" id="9780084at2"/>
<reference evidence="4 5" key="1">
    <citation type="submission" date="2018-03" db="EMBL/GenBank/DDBJ databases">
        <title>Genomic Encyclopedia of Archaeal and Bacterial Type Strains, Phase II (KMG-II): from individual species to whole genera.</title>
        <authorList>
            <person name="Goeker M."/>
        </authorList>
    </citation>
    <scope>NUCLEOTIDE SEQUENCE [LARGE SCALE GENOMIC DNA]</scope>
    <source>
        <strain evidence="4 5">DSM 101533</strain>
    </source>
</reference>
<comment type="caution">
    <text evidence="4">The sequence shown here is derived from an EMBL/GenBank/DDBJ whole genome shotgun (WGS) entry which is preliminary data.</text>
</comment>
<proteinExistence type="inferred from homology"/>
<dbReference type="SUPFAM" id="SSF51735">
    <property type="entry name" value="NAD(P)-binding Rossmann-fold domains"/>
    <property type="match status" value="1"/>
</dbReference>
<name>A0A2T0W4R6_9RHOB</name>
<dbReference type="FunFam" id="3.40.50.720:FF:000084">
    <property type="entry name" value="Short-chain dehydrogenase reductase"/>
    <property type="match status" value="1"/>
</dbReference>
<evidence type="ECO:0000313" key="5">
    <source>
        <dbReference type="Proteomes" id="UP000238007"/>
    </source>
</evidence>
<dbReference type="PRINTS" id="PR00080">
    <property type="entry name" value="SDRFAMILY"/>
</dbReference>
<dbReference type="InterPro" id="IPR036291">
    <property type="entry name" value="NAD(P)-bd_dom_sf"/>
</dbReference>
<dbReference type="SMART" id="SM00822">
    <property type="entry name" value="PKS_KR"/>
    <property type="match status" value="1"/>
</dbReference>
<dbReference type="Gene3D" id="3.40.50.720">
    <property type="entry name" value="NAD(P)-binding Rossmann-like Domain"/>
    <property type="match status" value="1"/>
</dbReference>
<gene>
    <name evidence="4" type="ORF">CLV80_101233</name>
</gene>
<protein>
    <submittedName>
        <fullName evidence="4">3-oxoacyl-[acyl-carrier protein] reductase</fullName>
    </submittedName>
</protein>
<organism evidence="4 5">
    <name type="scientific">Yoonia maritima</name>
    <dbReference type="NCBI Taxonomy" id="1435347"/>
    <lineage>
        <taxon>Bacteria</taxon>
        <taxon>Pseudomonadati</taxon>
        <taxon>Pseudomonadota</taxon>
        <taxon>Alphaproteobacteria</taxon>
        <taxon>Rhodobacterales</taxon>
        <taxon>Paracoccaceae</taxon>
        <taxon>Yoonia</taxon>
    </lineage>
</organism>
<dbReference type="AlphaFoldDB" id="A0A2T0W4R6"/>
<feature type="domain" description="Ketoreductase" evidence="3">
    <location>
        <begin position="7"/>
        <end position="185"/>
    </location>
</feature>
<comment type="similarity">
    <text evidence="1">Belongs to the short-chain dehydrogenases/reductases (SDR) family.</text>
</comment>
<dbReference type="Proteomes" id="UP000238007">
    <property type="component" value="Unassembled WGS sequence"/>
</dbReference>
<accession>A0A2T0W4R6</accession>
<evidence type="ECO:0000313" key="4">
    <source>
        <dbReference type="EMBL" id="PRY80381.1"/>
    </source>
</evidence>
<sequence length="246" mass="25404">MPNDTQKSAIVTGASRGIGAAIALRLATDGYAVVVNYAGRKESADAVVGQIKQAGGTAIAMQADVSDPAQVKMLFDTTAQRFGAPHVLVNNAGVMMLAPLVDTTDANFDAMVAINLKGVFNCLREAGNQMPEGGRIVNISTSALAVNFPGYAGYCAAKAGVEAMTPIFAKELGGRNITVNAIAPGPVGTELYLTGKTQEQIDFVAGLNPMGRIGEPNDIANAVSAMVNDDTKWTNGQTIRVNGGMA</sequence>
<dbReference type="PANTHER" id="PTHR48107:SF7">
    <property type="entry name" value="RE15974P"/>
    <property type="match status" value="1"/>
</dbReference>
<dbReference type="RefSeq" id="WP_106353885.1">
    <property type="nucleotide sequence ID" value="NZ_PVTP01000001.1"/>
</dbReference>
<evidence type="ECO:0000259" key="3">
    <source>
        <dbReference type="SMART" id="SM00822"/>
    </source>
</evidence>
<dbReference type="PANTHER" id="PTHR48107">
    <property type="entry name" value="NADPH-DEPENDENT ALDEHYDE REDUCTASE-LIKE PROTEIN, CHLOROPLASTIC-RELATED"/>
    <property type="match status" value="1"/>
</dbReference>
<dbReference type="EMBL" id="PVTP01000001">
    <property type="protein sequence ID" value="PRY80381.1"/>
    <property type="molecule type" value="Genomic_DNA"/>
</dbReference>
<dbReference type="InterPro" id="IPR002347">
    <property type="entry name" value="SDR_fam"/>
</dbReference>
<evidence type="ECO:0000256" key="2">
    <source>
        <dbReference type="ARBA" id="ARBA00023002"/>
    </source>
</evidence>
<keyword evidence="2" id="KW-0560">Oxidoreductase</keyword>
<dbReference type="InterPro" id="IPR057326">
    <property type="entry name" value="KR_dom"/>
</dbReference>
<dbReference type="PRINTS" id="PR00081">
    <property type="entry name" value="GDHRDH"/>
</dbReference>
<dbReference type="GO" id="GO:0016614">
    <property type="term" value="F:oxidoreductase activity, acting on CH-OH group of donors"/>
    <property type="evidence" value="ECO:0007669"/>
    <property type="project" value="UniProtKB-ARBA"/>
</dbReference>
<dbReference type="Pfam" id="PF13561">
    <property type="entry name" value="adh_short_C2"/>
    <property type="match status" value="1"/>
</dbReference>
<evidence type="ECO:0000256" key="1">
    <source>
        <dbReference type="ARBA" id="ARBA00006484"/>
    </source>
</evidence>